<keyword evidence="2" id="KW-1133">Transmembrane helix</keyword>
<dbReference type="InterPro" id="IPR050706">
    <property type="entry name" value="Cyclic-di-GMP_PDE-like"/>
</dbReference>
<feature type="region of interest" description="Disordered" evidence="1">
    <location>
        <begin position="1"/>
        <end position="24"/>
    </location>
</feature>
<evidence type="ECO:0000313" key="4">
    <source>
        <dbReference type="EMBL" id="GAA0507111.1"/>
    </source>
</evidence>
<dbReference type="Gene3D" id="3.30.70.270">
    <property type="match status" value="1"/>
</dbReference>
<dbReference type="PANTHER" id="PTHR33121">
    <property type="entry name" value="CYCLIC DI-GMP PHOSPHODIESTERASE PDEF"/>
    <property type="match status" value="1"/>
</dbReference>
<dbReference type="NCBIfam" id="TIGR00254">
    <property type="entry name" value="GGDEF"/>
    <property type="match status" value="1"/>
</dbReference>
<feature type="transmembrane region" description="Helical" evidence="2">
    <location>
        <begin position="56"/>
        <end position="72"/>
    </location>
</feature>
<sequence>MRFPPATALTAHPAPDGRGLRESGERRSVNRRLLLVLLAALLLRMASLPMNEFERVALPGLAGVVALVVAALHSRRVPVRTLHLTTLLGCWVYLLSHLWFVLFRVPEPLQLATLAGVGPWVPVLLAAHLWMLGRQGSLPLNVVGLGASAALLSVFVAGPAGALASPVTGALTQMLLASLVLLGGQHSAVVRTLGLMRRDLLGDGLPDGRDALTGLPDRFSVQDALAREFRRRPEGLGVAVIELDQLPALQAQRGQGFTERLIAHVARVTLGALRDEDLLGRLNPDQLVVVLRAPDARAARAACERLRVRVASRPLEGVNPTVSIGLAFQDLHGDATELLRDAQDTLRGLEDGRNRVVVGGVGALDGAGQPLLA</sequence>
<dbReference type="Proteomes" id="UP001500191">
    <property type="component" value="Unassembled WGS sequence"/>
</dbReference>
<dbReference type="SMART" id="SM00267">
    <property type="entry name" value="GGDEF"/>
    <property type="match status" value="1"/>
</dbReference>
<dbReference type="InterPro" id="IPR043128">
    <property type="entry name" value="Rev_trsase/Diguanyl_cyclase"/>
</dbReference>
<keyword evidence="2" id="KW-0812">Transmembrane</keyword>
<reference evidence="5" key="1">
    <citation type="journal article" date="2019" name="Int. J. Syst. Evol. Microbiol.">
        <title>The Global Catalogue of Microorganisms (GCM) 10K type strain sequencing project: providing services to taxonomists for standard genome sequencing and annotation.</title>
        <authorList>
            <consortium name="The Broad Institute Genomics Platform"/>
            <consortium name="The Broad Institute Genome Sequencing Center for Infectious Disease"/>
            <person name="Wu L."/>
            <person name="Ma J."/>
        </authorList>
    </citation>
    <scope>NUCLEOTIDE SEQUENCE [LARGE SCALE GENOMIC DNA]</scope>
    <source>
        <strain evidence="5">JCM 14368</strain>
    </source>
</reference>
<name>A0ABP3LWB0_9DEIO</name>
<comment type="caution">
    <text evidence="4">The sequence shown here is derived from an EMBL/GenBank/DDBJ whole genome shotgun (WGS) entry which is preliminary data.</text>
</comment>
<feature type="transmembrane region" description="Helical" evidence="2">
    <location>
        <begin position="170"/>
        <end position="190"/>
    </location>
</feature>
<feature type="transmembrane region" description="Helical" evidence="2">
    <location>
        <begin position="109"/>
        <end position="130"/>
    </location>
</feature>
<keyword evidence="5" id="KW-1185">Reference proteome</keyword>
<feature type="compositionally biased region" description="Low complexity" evidence="1">
    <location>
        <begin position="1"/>
        <end position="14"/>
    </location>
</feature>
<gene>
    <name evidence="4" type="ORF">GCM10008937_13700</name>
</gene>
<keyword evidence="2" id="KW-0472">Membrane</keyword>
<evidence type="ECO:0000259" key="3">
    <source>
        <dbReference type="PROSITE" id="PS50887"/>
    </source>
</evidence>
<feature type="transmembrane region" description="Helical" evidence="2">
    <location>
        <begin position="142"/>
        <end position="164"/>
    </location>
</feature>
<feature type="domain" description="GGDEF" evidence="3">
    <location>
        <begin position="234"/>
        <end position="361"/>
    </location>
</feature>
<dbReference type="PROSITE" id="PS50887">
    <property type="entry name" value="GGDEF"/>
    <property type="match status" value="1"/>
</dbReference>
<dbReference type="SUPFAM" id="SSF55073">
    <property type="entry name" value="Nucleotide cyclase"/>
    <property type="match status" value="1"/>
</dbReference>
<evidence type="ECO:0000256" key="2">
    <source>
        <dbReference type="SAM" id="Phobius"/>
    </source>
</evidence>
<accession>A0ABP3LWB0</accession>
<feature type="transmembrane region" description="Helical" evidence="2">
    <location>
        <begin position="33"/>
        <end position="50"/>
    </location>
</feature>
<protein>
    <recommendedName>
        <fullName evidence="3">GGDEF domain-containing protein</fullName>
    </recommendedName>
</protein>
<feature type="transmembrane region" description="Helical" evidence="2">
    <location>
        <begin position="84"/>
        <end position="103"/>
    </location>
</feature>
<dbReference type="InterPro" id="IPR029787">
    <property type="entry name" value="Nucleotide_cyclase"/>
</dbReference>
<proteinExistence type="predicted"/>
<evidence type="ECO:0000256" key="1">
    <source>
        <dbReference type="SAM" id="MobiDB-lite"/>
    </source>
</evidence>
<dbReference type="Pfam" id="PF00990">
    <property type="entry name" value="GGDEF"/>
    <property type="match status" value="1"/>
</dbReference>
<dbReference type="EMBL" id="BAAADB010000011">
    <property type="protein sequence ID" value="GAA0507111.1"/>
    <property type="molecule type" value="Genomic_DNA"/>
</dbReference>
<dbReference type="PANTHER" id="PTHR33121:SF70">
    <property type="entry name" value="SIGNALING PROTEIN YKOW"/>
    <property type="match status" value="1"/>
</dbReference>
<organism evidence="4 5">
    <name type="scientific">Deinococcus depolymerans</name>
    <dbReference type="NCBI Taxonomy" id="392408"/>
    <lineage>
        <taxon>Bacteria</taxon>
        <taxon>Thermotogati</taxon>
        <taxon>Deinococcota</taxon>
        <taxon>Deinococci</taxon>
        <taxon>Deinococcales</taxon>
        <taxon>Deinococcaceae</taxon>
        <taxon>Deinococcus</taxon>
    </lineage>
</organism>
<dbReference type="InterPro" id="IPR000160">
    <property type="entry name" value="GGDEF_dom"/>
</dbReference>
<evidence type="ECO:0000313" key="5">
    <source>
        <dbReference type="Proteomes" id="UP001500191"/>
    </source>
</evidence>